<dbReference type="OrthoDB" id="200195at2"/>
<dbReference type="Proteomes" id="UP000253426">
    <property type="component" value="Unassembled WGS sequence"/>
</dbReference>
<evidence type="ECO:0008006" key="3">
    <source>
        <dbReference type="Google" id="ProtNLM"/>
    </source>
</evidence>
<name>A0A366HMV9_9BACT</name>
<dbReference type="RefSeq" id="WP_113959148.1">
    <property type="nucleotide sequence ID" value="NZ_QNRR01000005.1"/>
</dbReference>
<keyword evidence="2" id="KW-1185">Reference proteome</keyword>
<evidence type="ECO:0000313" key="1">
    <source>
        <dbReference type="EMBL" id="RBP43662.1"/>
    </source>
</evidence>
<reference evidence="1 2" key="1">
    <citation type="submission" date="2018-06" db="EMBL/GenBank/DDBJ databases">
        <title>Genomic Encyclopedia of Type Strains, Phase IV (KMG-IV): sequencing the most valuable type-strain genomes for metagenomic binning, comparative biology and taxonomic classification.</title>
        <authorList>
            <person name="Goeker M."/>
        </authorList>
    </citation>
    <scope>NUCLEOTIDE SEQUENCE [LARGE SCALE GENOMIC DNA]</scope>
    <source>
        <strain evidence="1 2">DSM 25532</strain>
    </source>
</reference>
<dbReference type="AlphaFoldDB" id="A0A366HMV9"/>
<protein>
    <recommendedName>
        <fullName evidence="3">Lipoprotein</fullName>
    </recommendedName>
</protein>
<sequence>MKLPSILSLAAVGASLLLTSCETTGDPNQGGLFGWSQSKADYRLHEREQRLNQLDRSNAYQQGRTEALENEYARKKNQQGSW</sequence>
<dbReference type="EMBL" id="QNRR01000005">
    <property type="protein sequence ID" value="RBP43662.1"/>
    <property type="molecule type" value="Genomic_DNA"/>
</dbReference>
<accession>A0A366HMV9</accession>
<evidence type="ECO:0000313" key="2">
    <source>
        <dbReference type="Proteomes" id="UP000253426"/>
    </source>
</evidence>
<gene>
    <name evidence="1" type="ORF">DES53_10560</name>
</gene>
<proteinExistence type="predicted"/>
<comment type="caution">
    <text evidence="1">The sequence shown here is derived from an EMBL/GenBank/DDBJ whole genome shotgun (WGS) entry which is preliminary data.</text>
</comment>
<dbReference type="PROSITE" id="PS51257">
    <property type="entry name" value="PROKAR_LIPOPROTEIN"/>
    <property type="match status" value="1"/>
</dbReference>
<organism evidence="1 2">
    <name type="scientific">Roseimicrobium gellanilyticum</name>
    <dbReference type="NCBI Taxonomy" id="748857"/>
    <lineage>
        <taxon>Bacteria</taxon>
        <taxon>Pseudomonadati</taxon>
        <taxon>Verrucomicrobiota</taxon>
        <taxon>Verrucomicrobiia</taxon>
        <taxon>Verrucomicrobiales</taxon>
        <taxon>Verrucomicrobiaceae</taxon>
        <taxon>Roseimicrobium</taxon>
    </lineage>
</organism>